<accession>A0A9D1GYY8</accession>
<comment type="caution">
    <text evidence="2">The sequence shown here is derived from an EMBL/GenBank/DDBJ whole genome shotgun (WGS) entry which is preliminary data.</text>
</comment>
<sequence>MPADPGTAAAPSRLPAYTTALPPWSWVVWRPGLDTWIALASVAGMWVLHLVRHWLTPINPVAAQSLLLFFGAVLLATVLPTWVVWHRMRRDLDDLGLQLRRVWLAVTITVVVGLASLPGFWNAAAAAVIDPVSQSWGQILGMWEPFFLYAWVQLRMRDAFGEIPAPVIAAICYGLYHLGTEPLADVW</sequence>
<dbReference type="Proteomes" id="UP000886842">
    <property type="component" value="Unassembled WGS sequence"/>
</dbReference>
<feature type="transmembrane region" description="Helical" evidence="1">
    <location>
        <begin position="36"/>
        <end position="55"/>
    </location>
</feature>
<protein>
    <submittedName>
        <fullName evidence="2">Uncharacterized protein</fullName>
    </submittedName>
</protein>
<evidence type="ECO:0000313" key="3">
    <source>
        <dbReference type="Proteomes" id="UP000886842"/>
    </source>
</evidence>
<reference evidence="2" key="1">
    <citation type="submission" date="2020-10" db="EMBL/GenBank/DDBJ databases">
        <authorList>
            <person name="Gilroy R."/>
        </authorList>
    </citation>
    <scope>NUCLEOTIDE SEQUENCE</scope>
    <source>
        <strain evidence="2">ChiGjej1B1-24693</strain>
    </source>
</reference>
<feature type="transmembrane region" description="Helical" evidence="1">
    <location>
        <begin position="61"/>
        <end position="82"/>
    </location>
</feature>
<dbReference type="AlphaFoldDB" id="A0A9D1GYY8"/>
<keyword evidence="1" id="KW-0472">Membrane</keyword>
<keyword evidence="1" id="KW-1133">Transmembrane helix</keyword>
<name>A0A9D1GYY8_9ACTN</name>
<evidence type="ECO:0000256" key="1">
    <source>
        <dbReference type="SAM" id="Phobius"/>
    </source>
</evidence>
<feature type="non-terminal residue" evidence="2">
    <location>
        <position position="187"/>
    </location>
</feature>
<keyword evidence="1" id="KW-0812">Transmembrane</keyword>
<gene>
    <name evidence="2" type="ORF">IAA98_09015</name>
</gene>
<evidence type="ECO:0000313" key="2">
    <source>
        <dbReference type="EMBL" id="HIT75712.1"/>
    </source>
</evidence>
<reference evidence="2" key="2">
    <citation type="journal article" date="2021" name="PeerJ">
        <title>Extensive microbial diversity within the chicken gut microbiome revealed by metagenomics and culture.</title>
        <authorList>
            <person name="Gilroy R."/>
            <person name="Ravi A."/>
            <person name="Getino M."/>
            <person name="Pursley I."/>
            <person name="Horton D.L."/>
            <person name="Alikhan N.F."/>
            <person name="Baker D."/>
            <person name="Gharbi K."/>
            <person name="Hall N."/>
            <person name="Watson M."/>
            <person name="Adriaenssens E.M."/>
            <person name="Foster-Nyarko E."/>
            <person name="Jarju S."/>
            <person name="Secka A."/>
            <person name="Antonio M."/>
            <person name="Oren A."/>
            <person name="Chaudhuri R.R."/>
            <person name="La Ragione R."/>
            <person name="Hildebrand F."/>
            <person name="Pallen M.J."/>
        </authorList>
    </citation>
    <scope>NUCLEOTIDE SEQUENCE</scope>
    <source>
        <strain evidence="2">ChiGjej1B1-24693</strain>
    </source>
</reference>
<feature type="transmembrane region" description="Helical" evidence="1">
    <location>
        <begin position="102"/>
        <end position="129"/>
    </location>
</feature>
<organism evidence="2 3">
    <name type="scientific">Candidatus Avipropionibacterium avicola</name>
    <dbReference type="NCBI Taxonomy" id="2840701"/>
    <lineage>
        <taxon>Bacteria</taxon>
        <taxon>Bacillati</taxon>
        <taxon>Actinomycetota</taxon>
        <taxon>Actinomycetes</taxon>
        <taxon>Propionibacteriales</taxon>
        <taxon>Propionibacteriaceae</taxon>
        <taxon>Propionibacteriaceae incertae sedis</taxon>
        <taxon>Candidatus Avipropionibacterium</taxon>
    </lineage>
</organism>
<dbReference type="EMBL" id="DVLP01000270">
    <property type="protein sequence ID" value="HIT75712.1"/>
    <property type="molecule type" value="Genomic_DNA"/>
</dbReference>
<feature type="transmembrane region" description="Helical" evidence="1">
    <location>
        <begin position="159"/>
        <end position="178"/>
    </location>
</feature>
<proteinExistence type="predicted"/>
<feature type="transmembrane region" description="Helical" evidence="1">
    <location>
        <begin position="135"/>
        <end position="152"/>
    </location>
</feature>